<dbReference type="Gene3D" id="3.40.30.10">
    <property type="entry name" value="Glutaredoxin"/>
    <property type="match status" value="1"/>
</dbReference>
<evidence type="ECO:0000259" key="2">
    <source>
        <dbReference type="PROSITE" id="PS50020"/>
    </source>
</evidence>
<feature type="domain" description="WW" evidence="2">
    <location>
        <begin position="300"/>
        <end position="334"/>
    </location>
</feature>
<feature type="compositionally biased region" description="Pro residues" evidence="1">
    <location>
        <begin position="201"/>
        <end position="222"/>
    </location>
</feature>
<reference evidence="3 4" key="1">
    <citation type="submission" date="2023-05" db="EMBL/GenBank/DDBJ databases">
        <title>A 100% complete, gapless, phased diploid assembly of the Scenedesmus obliquus UTEX 3031 genome.</title>
        <authorList>
            <person name="Biondi T.C."/>
            <person name="Hanschen E.R."/>
            <person name="Kwon T."/>
            <person name="Eng W."/>
            <person name="Kruse C.P.S."/>
            <person name="Koehler S.I."/>
            <person name="Kunde Y."/>
            <person name="Gleasner C.D."/>
            <person name="You Mak K.T."/>
            <person name="Polle J."/>
            <person name="Hovde B.T."/>
            <person name="Starkenburg S.R."/>
        </authorList>
    </citation>
    <scope>NUCLEOTIDE SEQUENCE [LARGE SCALE GENOMIC DNA]</scope>
    <source>
        <strain evidence="3 4">DOE0152z</strain>
    </source>
</reference>
<dbReference type="Gene3D" id="2.20.70.10">
    <property type="match status" value="2"/>
</dbReference>
<evidence type="ECO:0000313" key="4">
    <source>
        <dbReference type="Proteomes" id="UP001244341"/>
    </source>
</evidence>
<accession>A0ABY8TLR3</accession>
<dbReference type="PROSITE" id="PS01159">
    <property type="entry name" value="WW_DOMAIN_1"/>
    <property type="match status" value="1"/>
</dbReference>
<keyword evidence="4" id="KW-1185">Reference proteome</keyword>
<dbReference type="Pfam" id="PF00397">
    <property type="entry name" value="WW"/>
    <property type="match status" value="1"/>
</dbReference>
<dbReference type="SUPFAM" id="SSF51045">
    <property type="entry name" value="WW domain"/>
    <property type="match status" value="2"/>
</dbReference>
<protein>
    <recommendedName>
        <fullName evidence="2">WW domain-containing protein</fullName>
    </recommendedName>
</protein>
<feature type="compositionally biased region" description="Low complexity" evidence="1">
    <location>
        <begin position="44"/>
        <end position="60"/>
    </location>
</feature>
<sequence length="518" mass="53482">MSGMGRGRGATLPAWLSAGGSGPRPPGPPGPPPGPPGPPPGPPASASAAPGSRPAAQPALDPEEAAALEEQANRAMLQQQEEDMRQQLAQTSGQKRNEPEEAQGTGESLAQMKEKLLKMSSGLHSSAPAASSSSMPALPGPPGSGSSQQEQQQQQQRPGAAGAGDWSNYMPPSAVMSAIASKQQAGQGQPQQQQQQQQQRPPGPPGPPRAPPGPPGKPPGPPQQGGLVPPGPPGMQQQQHMQQHEHTAAAGYGHDPQAYMQQQQGYYSGGYSGHEYSGYQGRVYYFNPATGERTWERPAAALPAGWVEAVDPNSGVKYYCNAQLGLTQWERPTAAGAAPPAAAAASAAAFIPAAAFEGAKPGYVFKQDASGLGYYRDVGPFAVNTAAGSTGIGAAAAVTAHLAAPAQRRPVVNAAPDVADDDEARGPRKSRQEQIAERQAARNAALARQGRSRAKERDELDPMDPSAYSDAPRGGWSTGLEGAQPSAADTTAGGPLFQQRPYPSPGSVLRANQKQLGK</sequence>
<name>A0ABY8TLR3_TETOB</name>
<dbReference type="SMART" id="SM00456">
    <property type="entry name" value="WW"/>
    <property type="match status" value="2"/>
</dbReference>
<dbReference type="InterPro" id="IPR001202">
    <property type="entry name" value="WW_dom"/>
</dbReference>
<evidence type="ECO:0000313" key="3">
    <source>
        <dbReference type="EMBL" id="WIA09323.1"/>
    </source>
</evidence>
<feature type="compositionally biased region" description="Pro residues" evidence="1">
    <location>
        <begin position="23"/>
        <end position="43"/>
    </location>
</feature>
<gene>
    <name evidence="3" type="ORF">OEZ85_008730</name>
</gene>
<feature type="compositionally biased region" description="Low complexity" evidence="1">
    <location>
        <begin position="183"/>
        <end position="200"/>
    </location>
</feature>
<dbReference type="EMBL" id="CP126208">
    <property type="protein sequence ID" value="WIA09323.1"/>
    <property type="molecule type" value="Genomic_DNA"/>
</dbReference>
<proteinExistence type="predicted"/>
<dbReference type="PROSITE" id="PS50020">
    <property type="entry name" value="WW_DOMAIN_2"/>
    <property type="match status" value="2"/>
</dbReference>
<feature type="compositionally biased region" description="Basic and acidic residues" evidence="1">
    <location>
        <begin position="424"/>
        <end position="440"/>
    </location>
</feature>
<dbReference type="Proteomes" id="UP001244341">
    <property type="component" value="Chromosome 1b"/>
</dbReference>
<feature type="region of interest" description="Disordered" evidence="1">
    <location>
        <begin position="409"/>
        <end position="518"/>
    </location>
</feature>
<feature type="region of interest" description="Disordered" evidence="1">
    <location>
        <begin position="1"/>
        <end position="247"/>
    </location>
</feature>
<feature type="compositionally biased region" description="Low complexity" evidence="1">
    <location>
        <begin position="144"/>
        <end position="164"/>
    </location>
</feature>
<organism evidence="3 4">
    <name type="scientific">Tetradesmus obliquus</name>
    <name type="common">Green alga</name>
    <name type="synonym">Acutodesmus obliquus</name>
    <dbReference type="NCBI Taxonomy" id="3088"/>
    <lineage>
        <taxon>Eukaryota</taxon>
        <taxon>Viridiplantae</taxon>
        <taxon>Chlorophyta</taxon>
        <taxon>core chlorophytes</taxon>
        <taxon>Chlorophyceae</taxon>
        <taxon>CS clade</taxon>
        <taxon>Sphaeropleales</taxon>
        <taxon>Scenedesmaceae</taxon>
        <taxon>Tetradesmus</taxon>
    </lineage>
</organism>
<feature type="domain" description="WW" evidence="2">
    <location>
        <begin position="280"/>
        <end position="300"/>
    </location>
</feature>
<feature type="compositionally biased region" description="Low complexity" evidence="1">
    <location>
        <begin position="120"/>
        <end position="137"/>
    </location>
</feature>
<evidence type="ECO:0000256" key="1">
    <source>
        <dbReference type="SAM" id="MobiDB-lite"/>
    </source>
</evidence>
<dbReference type="CDD" id="cd00201">
    <property type="entry name" value="WW"/>
    <property type="match status" value="2"/>
</dbReference>
<dbReference type="InterPro" id="IPR036020">
    <property type="entry name" value="WW_dom_sf"/>
</dbReference>